<reference evidence="3" key="1">
    <citation type="journal article" date="2017" name="Genome Biol.">
        <title>Comparative genomics reveals high biological diversity and specific adaptations in the industrially and medically important fungal genus Aspergillus.</title>
        <authorList>
            <person name="de Vries R.P."/>
            <person name="Riley R."/>
            <person name="Wiebenga A."/>
            <person name="Aguilar-Osorio G."/>
            <person name="Amillis S."/>
            <person name="Uchima C.A."/>
            <person name="Anderluh G."/>
            <person name="Asadollahi M."/>
            <person name="Askin M."/>
            <person name="Barry K."/>
            <person name="Battaglia E."/>
            <person name="Bayram O."/>
            <person name="Benocci T."/>
            <person name="Braus-Stromeyer S.A."/>
            <person name="Caldana C."/>
            <person name="Canovas D."/>
            <person name="Cerqueira G.C."/>
            <person name="Chen F."/>
            <person name="Chen W."/>
            <person name="Choi C."/>
            <person name="Clum A."/>
            <person name="Dos Santos R.A."/>
            <person name="Damasio A.R."/>
            <person name="Diallinas G."/>
            <person name="Emri T."/>
            <person name="Fekete E."/>
            <person name="Flipphi M."/>
            <person name="Freyberg S."/>
            <person name="Gallo A."/>
            <person name="Gournas C."/>
            <person name="Habgood R."/>
            <person name="Hainaut M."/>
            <person name="Harispe M.L."/>
            <person name="Henrissat B."/>
            <person name="Hilden K.S."/>
            <person name="Hope R."/>
            <person name="Hossain A."/>
            <person name="Karabika E."/>
            <person name="Karaffa L."/>
            <person name="Karanyi Z."/>
            <person name="Krasevec N."/>
            <person name="Kuo A."/>
            <person name="Kusch H."/>
            <person name="LaButti K."/>
            <person name="Lagendijk E.L."/>
            <person name="Lapidus A."/>
            <person name="Levasseur A."/>
            <person name="Lindquist E."/>
            <person name="Lipzen A."/>
            <person name="Logrieco A.F."/>
            <person name="MacCabe A."/>
            <person name="Maekelae M.R."/>
            <person name="Malavazi I."/>
            <person name="Melin P."/>
            <person name="Meyer V."/>
            <person name="Mielnichuk N."/>
            <person name="Miskei M."/>
            <person name="Molnar A.P."/>
            <person name="Mule G."/>
            <person name="Ngan C.Y."/>
            <person name="Orejas M."/>
            <person name="Orosz E."/>
            <person name="Ouedraogo J.P."/>
            <person name="Overkamp K.M."/>
            <person name="Park H.-S."/>
            <person name="Perrone G."/>
            <person name="Piumi F."/>
            <person name="Punt P.J."/>
            <person name="Ram A.F."/>
            <person name="Ramon A."/>
            <person name="Rauscher S."/>
            <person name="Record E."/>
            <person name="Riano-Pachon D.M."/>
            <person name="Robert V."/>
            <person name="Roehrig J."/>
            <person name="Ruller R."/>
            <person name="Salamov A."/>
            <person name="Salih N.S."/>
            <person name="Samson R.A."/>
            <person name="Sandor E."/>
            <person name="Sanguinetti M."/>
            <person name="Schuetze T."/>
            <person name="Sepcic K."/>
            <person name="Shelest E."/>
            <person name="Sherlock G."/>
            <person name="Sophianopoulou V."/>
            <person name="Squina F.M."/>
            <person name="Sun H."/>
            <person name="Susca A."/>
            <person name="Todd R.B."/>
            <person name="Tsang A."/>
            <person name="Unkles S.E."/>
            <person name="van de Wiele N."/>
            <person name="van Rossen-Uffink D."/>
            <person name="Oliveira J.V."/>
            <person name="Vesth T.C."/>
            <person name="Visser J."/>
            <person name="Yu J.-H."/>
            <person name="Zhou M."/>
            <person name="Andersen M.R."/>
            <person name="Archer D.B."/>
            <person name="Baker S.E."/>
            <person name="Benoit I."/>
            <person name="Brakhage A.A."/>
            <person name="Braus G.H."/>
            <person name="Fischer R."/>
            <person name="Frisvad J.C."/>
            <person name="Goldman G.H."/>
            <person name="Houbraken J."/>
            <person name="Oakley B."/>
            <person name="Pocsi I."/>
            <person name="Scazzocchio C."/>
            <person name="Seiboth B."/>
            <person name="vanKuyk P.A."/>
            <person name="Wortman J."/>
            <person name="Dyer P.S."/>
            <person name="Grigoriev I.V."/>
        </authorList>
    </citation>
    <scope>NUCLEOTIDE SEQUENCE [LARGE SCALE GENOMIC DNA]</scope>
    <source>
        <strain evidence="3">ITEM 5010</strain>
    </source>
</reference>
<evidence type="ECO:0000313" key="3">
    <source>
        <dbReference type="Proteomes" id="UP000188318"/>
    </source>
</evidence>
<dbReference type="OMA" id="LEEIYMI"/>
<dbReference type="AlphaFoldDB" id="A0A1R3R6V3"/>
<dbReference type="EMBL" id="KV907566">
    <property type="protein sequence ID" value="OOF90208.1"/>
    <property type="molecule type" value="Genomic_DNA"/>
</dbReference>
<feature type="chain" id="PRO_5013363068" evidence="1">
    <location>
        <begin position="21"/>
        <end position="109"/>
    </location>
</feature>
<gene>
    <name evidence="2" type="ORF">ASPCADRAFT_157234</name>
</gene>
<protein>
    <submittedName>
        <fullName evidence="2">Uncharacterized protein</fullName>
    </submittedName>
</protein>
<keyword evidence="1" id="KW-0732">Signal</keyword>
<proteinExistence type="predicted"/>
<dbReference type="Proteomes" id="UP000188318">
    <property type="component" value="Unassembled WGS sequence"/>
</dbReference>
<evidence type="ECO:0000313" key="2">
    <source>
        <dbReference type="EMBL" id="OOF90208.1"/>
    </source>
</evidence>
<keyword evidence="3" id="KW-1185">Reference proteome</keyword>
<dbReference type="OrthoDB" id="4509276at2759"/>
<accession>A0A1R3R6V3</accession>
<evidence type="ECO:0000256" key="1">
    <source>
        <dbReference type="SAM" id="SignalP"/>
    </source>
</evidence>
<dbReference type="VEuPathDB" id="FungiDB:ASPCADRAFT_157234"/>
<organism evidence="2 3">
    <name type="scientific">Aspergillus carbonarius (strain ITEM 5010)</name>
    <dbReference type="NCBI Taxonomy" id="602072"/>
    <lineage>
        <taxon>Eukaryota</taxon>
        <taxon>Fungi</taxon>
        <taxon>Dikarya</taxon>
        <taxon>Ascomycota</taxon>
        <taxon>Pezizomycotina</taxon>
        <taxon>Eurotiomycetes</taxon>
        <taxon>Eurotiomycetidae</taxon>
        <taxon>Eurotiales</taxon>
        <taxon>Aspergillaceae</taxon>
        <taxon>Aspergillus</taxon>
        <taxon>Aspergillus subgen. Circumdati</taxon>
    </lineage>
</organism>
<sequence length="109" mass="11552">MRFTPLIFVVLATGPLAALAAPTPSDNKEDAALSCPDGAKIHCGDCNGTSCRIGFTNYGMDIALVMRASALPRVEVAMGLHAGITTSVVPDTLFVRDGARLRLEEIYMI</sequence>
<feature type="signal peptide" evidence="1">
    <location>
        <begin position="1"/>
        <end position="20"/>
    </location>
</feature>
<name>A0A1R3R6V3_ASPC5</name>